<dbReference type="InParanoid" id="A0A4S2MV73"/>
<evidence type="ECO:0000256" key="1">
    <source>
        <dbReference type="ARBA" id="ARBA00008361"/>
    </source>
</evidence>
<dbReference type="FunCoup" id="A0A4S2MV73">
    <property type="interactions" value="688"/>
</dbReference>
<feature type="domain" description="Methyltransferase type 11" evidence="4">
    <location>
        <begin position="42"/>
        <end position="137"/>
    </location>
</feature>
<dbReference type="InterPro" id="IPR051052">
    <property type="entry name" value="Diverse_substrate_MTase"/>
</dbReference>
<keyword evidence="6" id="KW-1185">Reference proteome</keyword>
<evidence type="ECO:0000313" key="5">
    <source>
        <dbReference type="EMBL" id="TGZ80417.1"/>
    </source>
</evidence>
<organism evidence="5 6">
    <name type="scientific">Ascodesmis nigricans</name>
    <dbReference type="NCBI Taxonomy" id="341454"/>
    <lineage>
        <taxon>Eukaryota</taxon>
        <taxon>Fungi</taxon>
        <taxon>Dikarya</taxon>
        <taxon>Ascomycota</taxon>
        <taxon>Pezizomycotina</taxon>
        <taxon>Pezizomycetes</taxon>
        <taxon>Pezizales</taxon>
        <taxon>Ascodesmidaceae</taxon>
        <taxon>Ascodesmis</taxon>
    </lineage>
</organism>
<name>A0A4S2MV73_9PEZI</name>
<sequence>MATFSDPTFSSTNYSSFRPRYRDSLYTDFLIPYHHGPRETLLDLGCGPGIVTRPLSRFFTSVIGTDPSAVMLSSARTDTPTAEYPNITYRQASAEDLPFLADASVDMVVVGQAAHWFDHPRWWREMARVVRPGGTIAAWGYRDWIFTEYPKASVLVRKYSADQDKMGACWSQPGRSYVDDRLRVLRPSEAEWEDVLRWEWDPVFKAPATEEEKKGALRPVQGDDGKEGFGKLVKTDEPLMVQRLRLKDVENYWRTWSCLHAWKEKHPQHKARRDGGEGDIIDWAMDEMAKEEGWESDWPEKEVELAWGHGLVIARRK</sequence>
<dbReference type="EMBL" id="ML220125">
    <property type="protein sequence ID" value="TGZ80417.1"/>
    <property type="molecule type" value="Genomic_DNA"/>
</dbReference>
<proteinExistence type="inferred from homology"/>
<dbReference type="PANTHER" id="PTHR44942:SF4">
    <property type="entry name" value="METHYLTRANSFERASE TYPE 11 DOMAIN-CONTAINING PROTEIN"/>
    <property type="match status" value="1"/>
</dbReference>
<reference evidence="5 6" key="1">
    <citation type="submission" date="2019-04" db="EMBL/GenBank/DDBJ databases">
        <title>Comparative genomics and transcriptomics to analyze fruiting body development in filamentous ascomycetes.</title>
        <authorList>
            <consortium name="DOE Joint Genome Institute"/>
            <person name="Lutkenhaus R."/>
            <person name="Traeger S."/>
            <person name="Breuer J."/>
            <person name="Kuo A."/>
            <person name="Lipzen A."/>
            <person name="Pangilinan J."/>
            <person name="Dilworth D."/>
            <person name="Sandor L."/>
            <person name="Poggeler S."/>
            <person name="Barry K."/>
            <person name="Grigoriev I.V."/>
            <person name="Nowrousian M."/>
        </authorList>
    </citation>
    <scope>NUCLEOTIDE SEQUENCE [LARGE SCALE GENOMIC DNA]</scope>
    <source>
        <strain evidence="5 6">CBS 389.68</strain>
    </source>
</reference>
<comment type="similarity">
    <text evidence="1">Belongs to the methyltransferase superfamily.</text>
</comment>
<accession>A0A4S2MV73</accession>
<keyword evidence="3 5" id="KW-0808">Transferase</keyword>
<protein>
    <submittedName>
        <fullName evidence="5">S-adenosyl-L-methionine-dependent methyltransferase</fullName>
    </submittedName>
</protein>
<dbReference type="GO" id="GO:0032259">
    <property type="term" value="P:methylation"/>
    <property type="evidence" value="ECO:0007669"/>
    <property type="project" value="UniProtKB-KW"/>
</dbReference>
<dbReference type="GO" id="GO:0008757">
    <property type="term" value="F:S-adenosylmethionine-dependent methyltransferase activity"/>
    <property type="evidence" value="ECO:0007669"/>
    <property type="project" value="InterPro"/>
</dbReference>
<dbReference type="InterPro" id="IPR013216">
    <property type="entry name" value="Methyltransf_11"/>
</dbReference>
<dbReference type="Proteomes" id="UP000298138">
    <property type="component" value="Unassembled WGS sequence"/>
</dbReference>
<dbReference type="PANTHER" id="PTHR44942">
    <property type="entry name" value="METHYLTRANSF_11 DOMAIN-CONTAINING PROTEIN"/>
    <property type="match status" value="1"/>
</dbReference>
<evidence type="ECO:0000313" key="6">
    <source>
        <dbReference type="Proteomes" id="UP000298138"/>
    </source>
</evidence>
<dbReference type="STRING" id="341454.A0A4S2MV73"/>
<evidence type="ECO:0000256" key="2">
    <source>
        <dbReference type="ARBA" id="ARBA00022603"/>
    </source>
</evidence>
<evidence type="ECO:0000259" key="4">
    <source>
        <dbReference type="Pfam" id="PF08241"/>
    </source>
</evidence>
<dbReference type="AlphaFoldDB" id="A0A4S2MV73"/>
<keyword evidence="2 5" id="KW-0489">Methyltransferase</keyword>
<gene>
    <name evidence="5" type="ORF">EX30DRAFT_364628</name>
</gene>
<dbReference type="CDD" id="cd02440">
    <property type="entry name" value="AdoMet_MTases"/>
    <property type="match status" value="1"/>
</dbReference>
<dbReference type="Pfam" id="PF08241">
    <property type="entry name" value="Methyltransf_11"/>
    <property type="match status" value="1"/>
</dbReference>
<dbReference type="InterPro" id="IPR029063">
    <property type="entry name" value="SAM-dependent_MTases_sf"/>
</dbReference>
<dbReference type="SUPFAM" id="SSF53335">
    <property type="entry name" value="S-adenosyl-L-methionine-dependent methyltransferases"/>
    <property type="match status" value="1"/>
</dbReference>
<dbReference type="Gene3D" id="3.40.50.150">
    <property type="entry name" value="Vaccinia Virus protein VP39"/>
    <property type="match status" value="1"/>
</dbReference>
<evidence type="ECO:0000256" key="3">
    <source>
        <dbReference type="ARBA" id="ARBA00022679"/>
    </source>
</evidence>
<dbReference type="OrthoDB" id="10027013at2759"/>